<dbReference type="InterPro" id="IPR055346">
    <property type="entry name" value="Fe-S_cluster_assembly_SufBD"/>
</dbReference>
<evidence type="ECO:0000313" key="5">
    <source>
        <dbReference type="Proteomes" id="UP000194137"/>
    </source>
</evidence>
<protein>
    <submittedName>
        <fullName evidence="4">Fe-S cluster assembly protein SufD</fullName>
    </submittedName>
</protein>
<dbReference type="PANTHER" id="PTHR43575:SF1">
    <property type="entry name" value="PROTEIN ABCI7, CHLOROPLASTIC"/>
    <property type="match status" value="1"/>
</dbReference>
<reference evidence="4 5" key="1">
    <citation type="submission" date="2017-05" db="EMBL/GenBank/DDBJ databases">
        <title>Full genome sequence of Pseudorhodoplanes sinuspersici.</title>
        <authorList>
            <person name="Dastgheib S.M.M."/>
            <person name="Shavandi M."/>
            <person name="Tirandaz H."/>
        </authorList>
    </citation>
    <scope>NUCLEOTIDE SEQUENCE [LARGE SCALE GENOMIC DNA]</scope>
    <source>
        <strain evidence="4 5">RIPI110</strain>
    </source>
</reference>
<dbReference type="NCBIfam" id="TIGR01981">
    <property type="entry name" value="sufD"/>
    <property type="match status" value="1"/>
</dbReference>
<dbReference type="KEGG" id="psin:CAK95_24955"/>
<dbReference type="SUPFAM" id="SSF101960">
    <property type="entry name" value="Stabilizer of iron transporter SufD"/>
    <property type="match status" value="1"/>
</dbReference>
<dbReference type="Proteomes" id="UP000194137">
    <property type="component" value="Chromosome"/>
</dbReference>
<dbReference type="InterPro" id="IPR037284">
    <property type="entry name" value="SUF_FeS_clus_asmbl_SufBD_sf"/>
</dbReference>
<sequence length="438" mass="47273">MAELTLIRSAAEEAILSRFPDFNATQSWGGVPVARQRQQAFETLKAKGLPTRRVEDWKYTDLRAFMRDLPPIADAPSRAEVEAAAQQATPLDLVNAHRVLFVNGRDVSTGKTEGFNWYRLANGDALPPTVTQALNSGRSYADNAAVALNTAFMNDVTILHVPAGTKLERPLHLIFRNTGHVAQASFARVLVVVEAGASVALIETHDGPEGVAYQSNTLVEIDAGDGAKIDHIRNNNAGNAALGLSTLGAQVGRDARLSSFSMNVGGAMSRHQIFIALNGKGSELALQGASLLRGRQHADTTMEIDHVVGHCTGRELFKSVLDNESRSVFQGKIIVRPDAQKTDGKMASHALLLSEDAEADHKPELEIFADDVVCGHGATAGALDEDLLFYLRARGIPQKEAEALMIEAFVGETVEAVSHEALREALMTQTRDWLASRT</sequence>
<dbReference type="Pfam" id="PF19295">
    <property type="entry name" value="SufBD_N"/>
    <property type="match status" value="1"/>
</dbReference>
<organism evidence="4 5">
    <name type="scientific">Pseudorhodoplanes sinuspersici</name>
    <dbReference type="NCBI Taxonomy" id="1235591"/>
    <lineage>
        <taxon>Bacteria</taxon>
        <taxon>Pseudomonadati</taxon>
        <taxon>Pseudomonadota</taxon>
        <taxon>Alphaproteobacteria</taxon>
        <taxon>Hyphomicrobiales</taxon>
        <taxon>Pseudorhodoplanes</taxon>
    </lineage>
</organism>
<name>A0A1W7A0P9_9HYPH</name>
<evidence type="ECO:0000259" key="3">
    <source>
        <dbReference type="Pfam" id="PF19295"/>
    </source>
</evidence>
<proteinExistence type="inferred from homology"/>
<dbReference type="EMBL" id="CP021112">
    <property type="protein sequence ID" value="ARQ03182.1"/>
    <property type="molecule type" value="Genomic_DNA"/>
</dbReference>
<keyword evidence="5" id="KW-1185">Reference proteome</keyword>
<accession>A0A1W7A0P9</accession>
<dbReference type="AlphaFoldDB" id="A0A1W7A0P9"/>
<dbReference type="RefSeq" id="WP_086091647.1">
    <property type="nucleotide sequence ID" value="NZ_CP021112.1"/>
</dbReference>
<dbReference type="GO" id="GO:0016226">
    <property type="term" value="P:iron-sulfur cluster assembly"/>
    <property type="evidence" value="ECO:0007669"/>
    <property type="project" value="InterPro"/>
</dbReference>
<gene>
    <name evidence="4" type="ORF">CAK95_24955</name>
</gene>
<feature type="domain" description="SUF system FeS cluster assembly SufBD core" evidence="2">
    <location>
        <begin position="181"/>
        <end position="409"/>
    </location>
</feature>
<dbReference type="STRING" id="1235591.CAK95_24955"/>
<comment type="similarity">
    <text evidence="1">Belongs to the iron-sulfur cluster assembly SufBD family.</text>
</comment>
<dbReference type="PANTHER" id="PTHR43575">
    <property type="entry name" value="PROTEIN ABCI7, CHLOROPLASTIC"/>
    <property type="match status" value="1"/>
</dbReference>
<dbReference type="InterPro" id="IPR000825">
    <property type="entry name" value="SUF_FeS_clus_asmbl_SufBD_core"/>
</dbReference>
<dbReference type="InterPro" id="IPR045595">
    <property type="entry name" value="SufBD_N"/>
</dbReference>
<dbReference type="Pfam" id="PF01458">
    <property type="entry name" value="SUFBD_core"/>
    <property type="match status" value="1"/>
</dbReference>
<feature type="domain" description="SUF system FeS cluster assembly SufBD N-terminal" evidence="3">
    <location>
        <begin position="33"/>
        <end position="172"/>
    </location>
</feature>
<evidence type="ECO:0000256" key="1">
    <source>
        <dbReference type="ARBA" id="ARBA00043967"/>
    </source>
</evidence>
<dbReference type="OrthoDB" id="9768262at2"/>
<evidence type="ECO:0000313" key="4">
    <source>
        <dbReference type="EMBL" id="ARQ03182.1"/>
    </source>
</evidence>
<evidence type="ECO:0000259" key="2">
    <source>
        <dbReference type="Pfam" id="PF01458"/>
    </source>
</evidence>
<dbReference type="InterPro" id="IPR011542">
    <property type="entry name" value="SUF_FeS_clus_asmbl_SufD"/>
</dbReference>